<evidence type="ECO:0000256" key="1">
    <source>
        <dbReference type="SAM" id="MobiDB-lite"/>
    </source>
</evidence>
<dbReference type="Proteomes" id="UP000199504">
    <property type="component" value="Unassembled WGS sequence"/>
</dbReference>
<organism evidence="3 4">
    <name type="scientific">Micromonospora mirobrigensis</name>
    <dbReference type="NCBI Taxonomy" id="262898"/>
    <lineage>
        <taxon>Bacteria</taxon>
        <taxon>Bacillati</taxon>
        <taxon>Actinomycetota</taxon>
        <taxon>Actinomycetes</taxon>
        <taxon>Micromonosporales</taxon>
        <taxon>Micromonosporaceae</taxon>
        <taxon>Micromonospora</taxon>
    </lineage>
</organism>
<evidence type="ECO:0000256" key="2">
    <source>
        <dbReference type="SAM" id="Phobius"/>
    </source>
</evidence>
<dbReference type="EMBL" id="FMCX01000001">
    <property type="protein sequence ID" value="SCE63842.1"/>
    <property type="molecule type" value="Genomic_DNA"/>
</dbReference>
<proteinExistence type="predicted"/>
<evidence type="ECO:0000313" key="3">
    <source>
        <dbReference type="EMBL" id="SCE63842.1"/>
    </source>
</evidence>
<keyword evidence="2" id="KW-1133">Transmembrane helix</keyword>
<keyword evidence="2" id="KW-0812">Transmembrane</keyword>
<dbReference type="STRING" id="262898.GA0070564_1018"/>
<name>A0A1C4TWN0_9ACTN</name>
<keyword evidence="4" id="KW-1185">Reference proteome</keyword>
<protein>
    <submittedName>
        <fullName evidence="3">Uncharacterized protein</fullName>
    </submittedName>
</protein>
<dbReference type="AlphaFoldDB" id="A0A1C4TWN0"/>
<dbReference type="OrthoDB" id="3402984at2"/>
<gene>
    <name evidence="3" type="ORF">GA0070564_1018</name>
</gene>
<dbReference type="RefSeq" id="WP_091600924.1">
    <property type="nucleotide sequence ID" value="NZ_FMCX01000001.1"/>
</dbReference>
<feature type="transmembrane region" description="Helical" evidence="2">
    <location>
        <begin position="67"/>
        <end position="92"/>
    </location>
</feature>
<keyword evidence="2" id="KW-0472">Membrane</keyword>
<accession>A0A1C4TWN0</accession>
<evidence type="ECO:0000313" key="4">
    <source>
        <dbReference type="Proteomes" id="UP000199504"/>
    </source>
</evidence>
<sequence>MSDPTPPTGGHRARVDLPDWMRNPEPPRRTPGRRISELVDSVPALHEARRRIWRWRDRTRYSERHPVISAVVSFFVVALTATLLITGTLYLFHQITHHEL</sequence>
<feature type="region of interest" description="Disordered" evidence="1">
    <location>
        <begin position="1"/>
        <end position="33"/>
    </location>
</feature>
<reference evidence="4" key="1">
    <citation type="submission" date="2016-06" db="EMBL/GenBank/DDBJ databases">
        <authorList>
            <person name="Varghese N."/>
            <person name="Submissions Spin"/>
        </authorList>
    </citation>
    <scope>NUCLEOTIDE SEQUENCE [LARGE SCALE GENOMIC DNA]</scope>
    <source>
        <strain evidence="4">DSM 44830</strain>
    </source>
</reference>